<organism evidence="1 2">
    <name type="scientific">Cochliobolus heterostrophus (strain C5 / ATCC 48332 / race O)</name>
    <name type="common">Southern corn leaf blight fungus</name>
    <name type="synonym">Bipolaris maydis</name>
    <dbReference type="NCBI Taxonomy" id="701091"/>
    <lineage>
        <taxon>Eukaryota</taxon>
        <taxon>Fungi</taxon>
        <taxon>Dikarya</taxon>
        <taxon>Ascomycota</taxon>
        <taxon>Pezizomycotina</taxon>
        <taxon>Dothideomycetes</taxon>
        <taxon>Pleosporomycetidae</taxon>
        <taxon>Pleosporales</taxon>
        <taxon>Pleosporineae</taxon>
        <taxon>Pleosporaceae</taxon>
        <taxon>Bipolaris</taxon>
    </lineage>
</organism>
<sequence>MTRERISHRCISIDGLGSLLASGVVYGMACHRHYLPQIGPGLSRGEAQQRLARCVMAKTRTAPRTDLAAM</sequence>
<dbReference type="Proteomes" id="UP000016936">
    <property type="component" value="Unassembled WGS sequence"/>
</dbReference>
<dbReference type="HOGENOM" id="CLU_2757590_0_0_1"/>
<proteinExistence type="predicted"/>
<protein>
    <submittedName>
        <fullName evidence="1">Uncharacterized protein</fullName>
    </submittedName>
</protein>
<reference evidence="2" key="2">
    <citation type="journal article" date="2013" name="PLoS Genet.">
        <title>Comparative genome structure, secondary metabolite, and effector coding capacity across Cochliobolus pathogens.</title>
        <authorList>
            <person name="Condon B.J."/>
            <person name="Leng Y."/>
            <person name="Wu D."/>
            <person name="Bushley K.E."/>
            <person name="Ohm R.A."/>
            <person name="Otillar R."/>
            <person name="Martin J."/>
            <person name="Schackwitz W."/>
            <person name="Grimwood J."/>
            <person name="MohdZainudin N."/>
            <person name="Xue C."/>
            <person name="Wang R."/>
            <person name="Manning V.A."/>
            <person name="Dhillon B."/>
            <person name="Tu Z.J."/>
            <person name="Steffenson B.J."/>
            <person name="Salamov A."/>
            <person name="Sun H."/>
            <person name="Lowry S."/>
            <person name="LaButti K."/>
            <person name="Han J."/>
            <person name="Copeland A."/>
            <person name="Lindquist E."/>
            <person name="Barry K."/>
            <person name="Schmutz J."/>
            <person name="Baker S.E."/>
            <person name="Ciuffetti L.M."/>
            <person name="Grigoriev I.V."/>
            <person name="Zhong S."/>
            <person name="Turgeon B.G."/>
        </authorList>
    </citation>
    <scope>NUCLEOTIDE SEQUENCE [LARGE SCALE GENOMIC DNA]</scope>
    <source>
        <strain evidence="2">C5 / ATCC 48332 / race O</strain>
    </source>
</reference>
<dbReference type="AlphaFoldDB" id="M2TQS5"/>
<accession>M2TQS5</accession>
<name>M2TQS5_COCH5</name>
<evidence type="ECO:0000313" key="2">
    <source>
        <dbReference type="Proteomes" id="UP000016936"/>
    </source>
</evidence>
<reference evidence="1 2" key="1">
    <citation type="journal article" date="2012" name="PLoS Pathog.">
        <title>Diverse lifestyles and strategies of plant pathogenesis encoded in the genomes of eighteen Dothideomycetes fungi.</title>
        <authorList>
            <person name="Ohm R.A."/>
            <person name="Feau N."/>
            <person name="Henrissat B."/>
            <person name="Schoch C.L."/>
            <person name="Horwitz B.A."/>
            <person name="Barry K.W."/>
            <person name="Condon B.J."/>
            <person name="Copeland A.C."/>
            <person name="Dhillon B."/>
            <person name="Glaser F."/>
            <person name="Hesse C.N."/>
            <person name="Kosti I."/>
            <person name="LaButti K."/>
            <person name="Lindquist E.A."/>
            <person name="Lucas S."/>
            <person name="Salamov A.A."/>
            <person name="Bradshaw R.E."/>
            <person name="Ciuffetti L."/>
            <person name="Hamelin R.C."/>
            <person name="Kema G.H.J."/>
            <person name="Lawrence C."/>
            <person name="Scott J.A."/>
            <person name="Spatafora J.W."/>
            <person name="Turgeon B.G."/>
            <person name="de Wit P.J.G.M."/>
            <person name="Zhong S."/>
            <person name="Goodwin S.B."/>
            <person name="Grigoriev I.V."/>
        </authorList>
    </citation>
    <scope>NUCLEOTIDE SEQUENCE [LARGE SCALE GENOMIC DNA]</scope>
    <source>
        <strain evidence="2">C5 / ATCC 48332 / race O</strain>
    </source>
</reference>
<evidence type="ECO:0000313" key="1">
    <source>
        <dbReference type="EMBL" id="EMD88864.1"/>
    </source>
</evidence>
<gene>
    <name evidence="1" type="ORF">COCHEDRAFT_1023060</name>
</gene>
<keyword evidence="2" id="KW-1185">Reference proteome</keyword>
<dbReference type="EMBL" id="KB445580">
    <property type="protein sequence ID" value="EMD88864.1"/>
    <property type="molecule type" value="Genomic_DNA"/>
</dbReference>